<accession>A0AAD3CK93</accession>
<dbReference type="EC" id="2.4.1.255" evidence="3"/>
<dbReference type="PANTHER" id="PTHR44366">
    <property type="entry name" value="UDP-N-ACETYLGLUCOSAMINE--PEPTIDE N-ACETYLGLUCOSAMINYLTRANSFERASE 110 KDA SUBUNIT"/>
    <property type="match status" value="1"/>
</dbReference>
<dbReference type="PROSITE" id="PS50005">
    <property type="entry name" value="TPR"/>
    <property type="match status" value="3"/>
</dbReference>
<dbReference type="EMBL" id="BLLK01000023">
    <property type="protein sequence ID" value="GFH47456.1"/>
    <property type="molecule type" value="Genomic_DNA"/>
</dbReference>
<organism evidence="10 11">
    <name type="scientific">Chaetoceros tenuissimus</name>
    <dbReference type="NCBI Taxonomy" id="426638"/>
    <lineage>
        <taxon>Eukaryota</taxon>
        <taxon>Sar</taxon>
        <taxon>Stramenopiles</taxon>
        <taxon>Ochrophyta</taxon>
        <taxon>Bacillariophyta</taxon>
        <taxon>Coscinodiscophyceae</taxon>
        <taxon>Chaetocerotophycidae</taxon>
        <taxon>Chaetocerotales</taxon>
        <taxon>Chaetocerotaceae</taxon>
        <taxon>Chaetoceros</taxon>
    </lineage>
</organism>
<keyword evidence="4" id="KW-0328">Glycosyltransferase</keyword>
<dbReference type="InterPro" id="IPR019734">
    <property type="entry name" value="TPR_rpt"/>
</dbReference>
<dbReference type="SMART" id="SM00028">
    <property type="entry name" value="TPR"/>
    <property type="match status" value="10"/>
</dbReference>
<feature type="repeat" description="TPR" evidence="8">
    <location>
        <begin position="140"/>
        <end position="173"/>
    </location>
</feature>
<feature type="domain" description="O-GlcNAc transferase C-terminal" evidence="9">
    <location>
        <begin position="622"/>
        <end position="788"/>
    </location>
</feature>
<evidence type="ECO:0000313" key="11">
    <source>
        <dbReference type="Proteomes" id="UP001054902"/>
    </source>
</evidence>
<evidence type="ECO:0000256" key="2">
    <source>
        <dbReference type="ARBA" id="ARBA00005386"/>
    </source>
</evidence>
<keyword evidence="11" id="KW-1185">Reference proteome</keyword>
<keyword evidence="6" id="KW-0677">Repeat</keyword>
<evidence type="ECO:0000256" key="5">
    <source>
        <dbReference type="ARBA" id="ARBA00022679"/>
    </source>
</evidence>
<feature type="repeat" description="TPR" evidence="8">
    <location>
        <begin position="106"/>
        <end position="139"/>
    </location>
</feature>
<dbReference type="Pfam" id="PF13844">
    <property type="entry name" value="Glyco_transf_41"/>
    <property type="match status" value="1"/>
</dbReference>
<dbReference type="Gene3D" id="3.40.50.2000">
    <property type="entry name" value="Glycogen Phosphorylase B"/>
    <property type="match status" value="1"/>
</dbReference>
<keyword evidence="5" id="KW-0808">Transferase</keyword>
<evidence type="ECO:0000256" key="3">
    <source>
        <dbReference type="ARBA" id="ARBA00011970"/>
    </source>
</evidence>
<reference evidence="10 11" key="1">
    <citation type="journal article" date="2021" name="Sci. Rep.">
        <title>The genome of the diatom Chaetoceros tenuissimus carries an ancient integrated fragment of an extant virus.</title>
        <authorList>
            <person name="Hongo Y."/>
            <person name="Kimura K."/>
            <person name="Takaki Y."/>
            <person name="Yoshida Y."/>
            <person name="Baba S."/>
            <person name="Kobayashi G."/>
            <person name="Nagasaki K."/>
            <person name="Hano T."/>
            <person name="Tomaru Y."/>
        </authorList>
    </citation>
    <scope>NUCLEOTIDE SEQUENCE [LARGE SCALE GENOMIC DNA]</scope>
    <source>
        <strain evidence="10 11">NIES-3715</strain>
    </source>
</reference>
<dbReference type="Pfam" id="PF00515">
    <property type="entry name" value="TPR_1"/>
    <property type="match status" value="3"/>
</dbReference>
<evidence type="ECO:0000259" key="9">
    <source>
        <dbReference type="Pfam" id="PF13844"/>
    </source>
</evidence>
<dbReference type="SUPFAM" id="SSF48452">
    <property type="entry name" value="TPR-like"/>
    <property type="match status" value="2"/>
</dbReference>
<protein>
    <recommendedName>
        <fullName evidence="3">protein O-GlcNAc transferase</fullName>
        <ecNumber evidence="3">2.4.1.255</ecNumber>
    </recommendedName>
</protein>
<feature type="repeat" description="TPR" evidence="8">
    <location>
        <begin position="174"/>
        <end position="207"/>
    </location>
</feature>
<evidence type="ECO:0000256" key="8">
    <source>
        <dbReference type="PROSITE-ProRule" id="PRU00339"/>
    </source>
</evidence>
<dbReference type="Gene3D" id="1.25.40.10">
    <property type="entry name" value="Tetratricopeptide repeat domain"/>
    <property type="match status" value="2"/>
</dbReference>
<proteinExistence type="inferred from homology"/>
<dbReference type="PANTHER" id="PTHR44366:SF1">
    <property type="entry name" value="UDP-N-ACETYLGLUCOSAMINE--PEPTIDE N-ACETYLGLUCOSAMINYLTRANSFERASE 110 KDA SUBUNIT"/>
    <property type="match status" value="1"/>
</dbReference>
<dbReference type="Proteomes" id="UP001054902">
    <property type="component" value="Unassembled WGS sequence"/>
</dbReference>
<gene>
    <name evidence="10" type="ORF">CTEN210_03931</name>
</gene>
<evidence type="ECO:0000256" key="6">
    <source>
        <dbReference type="ARBA" id="ARBA00022737"/>
    </source>
</evidence>
<name>A0AAD3CK93_9STRA</name>
<keyword evidence="7 8" id="KW-0802">TPR repeat</keyword>
<evidence type="ECO:0000256" key="7">
    <source>
        <dbReference type="ARBA" id="ARBA00022803"/>
    </source>
</evidence>
<dbReference type="Pfam" id="PF13181">
    <property type="entry name" value="TPR_8"/>
    <property type="match status" value="1"/>
</dbReference>
<dbReference type="AlphaFoldDB" id="A0AAD3CK93"/>
<comment type="similarity">
    <text evidence="2">Belongs to the glycosyltransferase 41 family. O-GlcNAc transferase subfamily.</text>
</comment>
<comment type="caution">
    <text evidence="10">The sequence shown here is derived from an EMBL/GenBank/DDBJ whole genome shotgun (WGS) entry which is preliminary data.</text>
</comment>
<dbReference type="GO" id="GO:0097363">
    <property type="term" value="F:protein O-acetylglucosaminyltransferase activity"/>
    <property type="evidence" value="ECO:0007669"/>
    <property type="project" value="UniProtKB-EC"/>
</dbReference>
<evidence type="ECO:0000256" key="1">
    <source>
        <dbReference type="ARBA" id="ARBA00004922"/>
    </source>
</evidence>
<sequence>MKSLTSALRVAHTLFDNAEYQKALDIAERIYKKNPSCADNLILLSAIYFQLRNFHESLFFAQQCITVKQSCSEAYTLCSDCLKEFKDFTNAKNFYHVALRYNPRNINAYNNLGVVLLKQKQIEKAIECFELVLAIDRSNCEAMCNLALALKQMGKYEESKKHYTNVIKINPQFAIAWNNLGVIFHLVDDYDEARDCFDAALKVAPEFVDCLANAAITLFCISQQTNDGKVRNEAKKMYDKCKTLDGKCSYGLFLLKTDYTSSSLDEARLQLRLSTLQDDLCTDNLNNLGAFYFENNNSDEALKLCLRAILEKADHWQVYVNIAHVLIQKGHHDAALLCLHVANSIKTENRFILCSLGSLLSTLEMTLEATSYLEKALTIEPDSETLITNLAIANIASGELKNAEDYFDRSNSNQSFEWFYNQAVMYQRLGCLDDALDFATKAEIISNKREDQLLISTLLDFLRRSVCDWTFEKKCDTDSQTTPEPILFEVSSFFDSWDEVSEEHTIGYVYRSDDIYSKVRAQKFAQGVSNFHVIPIEVGYHDWTMKLGNICNVHILIFDGYIPVNQPFKRFAPIQIATQFSPNERNHIDFTLSSSTERKWEKTLCIEGFLSTTEVQNEISEPLVLREHYNLPEDSFIFGCFTKPMKIQELDFNSWMNVLKKTSDTLLLLLRHNKQMELNLKKEATKRGVDSNRIFFIDIDSVEAYESLFSLVDCYLECSNYSNGDLVQMALSNRTPTICFVSEYHLSQSGHTILKSLGLEYLVVRAFDELEALAIELTHEGDKFLDIIKTLDEQISSEEFQQRDLEWIHCFENEILGLVPSFYGSR</sequence>
<evidence type="ECO:0000256" key="4">
    <source>
        <dbReference type="ARBA" id="ARBA00022676"/>
    </source>
</evidence>
<dbReference type="InterPro" id="IPR037919">
    <property type="entry name" value="OGT"/>
</dbReference>
<dbReference type="InterPro" id="IPR011990">
    <property type="entry name" value="TPR-like_helical_dom_sf"/>
</dbReference>
<comment type="pathway">
    <text evidence="1">Protein modification; protein glycosylation.</text>
</comment>
<dbReference type="GO" id="GO:0006493">
    <property type="term" value="P:protein O-linked glycosylation"/>
    <property type="evidence" value="ECO:0007669"/>
    <property type="project" value="InterPro"/>
</dbReference>
<dbReference type="PROSITE" id="PS50293">
    <property type="entry name" value="TPR_REGION"/>
    <property type="match status" value="1"/>
</dbReference>
<evidence type="ECO:0000313" key="10">
    <source>
        <dbReference type="EMBL" id="GFH47456.1"/>
    </source>
</evidence>
<dbReference type="InterPro" id="IPR029489">
    <property type="entry name" value="OGT/SEC/SPY_C"/>
</dbReference>